<accession>A0ABS8WBP7</accession>
<protein>
    <submittedName>
        <fullName evidence="3">Glutathione S-transferase family protein</fullName>
    </submittedName>
</protein>
<dbReference type="InterPro" id="IPR036249">
    <property type="entry name" value="Thioredoxin-like_sf"/>
</dbReference>
<evidence type="ECO:0000313" key="3">
    <source>
        <dbReference type="EMBL" id="MCE2596437.1"/>
    </source>
</evidence>
<dbReference type="SFLD" id="SFLDS00019">
    <property type="entry name" value="Glutathione_Transferase_(cytos"/>
    <property type="match status" value="1"/>
</dbReference>
<dbReference type="CDD" id="cd03056">
    <property type="entry name" value="GST_N_4"/>
    <property type="match status" value="1"/>
</dbReference>
<dbReference type="RefSeq" id="WP_233054076.1">
    <property type="nucleotide sequence ID" value="NZ_JAIMJA010000019.1"/>
</dbReference>
<dbReference type="SUPFAM" id="SSF52833">
    <property type="entry name" value="Thioredoxin-like"/>
    <property type="match status" value="1"/>
</dbReference>
<dbReference type="InterPro" id="IPR036282">
    <property type="entry name" value="Glutathione-S-Trfase_C_sf"/>
</dbReference>
<evidence type="ECO:0000313" key="4">
    <source>
        <dbReference type="Proteomes" id="UP001201273"/>
    </source>
</evidence>
<name>A0ABS8WBP7_9GAMM</name>
<organism evidence="3 4">
    <name type="scientific">Motilimonas cestriensis</name>
    <dbReference type="NCBI Taxonomy" id="2742685"/>
    <lineage>
        <taxon>Bacteria</taxon>
        <taxon>Pseudomonadati</taxon>
        <taxon>Pseudomonadota</taxon>
        <taxon>Gammaproteobacteria</taxon>
        <taxon>Alteromonadales</taxon>
        <taxon>Alteromonadales genera incertae sedis</taxon>
        <taxon>Motilimonas</taxon>
    </lineage>
</organism>
<dbReference type="PROSITE" id="PS50405">
    <property type="entry name" value="GST_CTER"/>
    <property type="match status" value="1"/>
</dbReference>
<reference evidence="3 4" key="1">
    <citation type="journal article" date="2022" name="Environ. Microbiol. Rep.">
        <title>Eco-phylogenetic analyses reveal divergent evolution of vitamin B12 metabolism in the marine bacterial family 'Psychromonadaceae'.</title>
        <authorList>
            <person name="Jin X."/>
            <person name="Yang Y."/>
            <person name="Cao H."/>
            <person name="Gao B."/>
            <person name="Zhao Z."/>
        </authorList>
    </citation>
    <scope>NUCLEOTIDE SEQUENCE [LARGE SCALE GENOMIC DNA]</scope>
    <source>
        <strain evidence="3 4">MKS20</strain>
    </source>
</reference>
<gene>
    <name evidence="3" type="ORF">K6Y31_16700</name>
</gene>
<dbReference type="Pfam" id="PF13409">
    <property type="entry name" value="GST_N_2"/>
    <property type="match status" value="1"/>
</dbReference>
<dbReference type="InterPro" id="IPR040079">
    <property type="entry name" value="Glutathione_S-Trfase"/>
</dbReference>
<sequence length="198" mass="22184">MRVYGDVQSGNCYKVKLLMALLQIEHQWQAVDILAGDTKTPEFLAKNANGKIPLVELDDGRLLAESNAILGYFAADTALMPSDKFQEAKVYEWLFFEQYSHEPFVAVARFIQHYLGMPAARLAEYESLQAGGNKALSIMEQQLTKTHFLVGDSLTIADIALYAYTHVAGQGGFDLNRYPHIQAWCQRIAQQPHYVALG</sequence>
<dbReference type="Proteomes" id="UP001201273">
    <property type="component" value="Unassembled WGS sequence"/>
</dbReference>
<feature type="domain" description="GST C-terminal" evidence="2">
    <location>
        <begin position="83"/>
        <end position="198"/>
    </location>
</feature>
<dbReference type="Gene3D" id="1.20.1050.10">
    <property type="match status" value="1"/>
</dbReference>
<dbReference type="InterPro" id="IPR004045">
    <property type="entry name" value="Glutathione_S-Trfase_N"/>
</dbReference>
<keyword evidence="4" id="KW-1185">Reference proteome</keyword>
<dbReference type="InterPro" id="IPR004046">
    <property type="entry name" value="GST_C"/>
</dbReference>
<dbReference type="InterPro" id="IPR010987">
    <property type="entry name" value="Glutathione-S-Trfase_C-like"/>
</dbReference>
<dbReference type="SFLD" id="SFLDG01151">
    <property type="entry name" value="Main.2:_Nu-like"/>
    <property type="match status" value="1"/>
</dbReference>
<feature type="domain" description="GST N-terminal" evidence="1">
    <location>
        <begin position="1"/>
        <end position="81"/>
    </location>
</feature>
<comment type="caution">
    <text evidence="3">The sequence shown here is derived from an EMBL/GenBank/DDBJ whole genome shotgun (WGS) entry which is preliminary data.</text>
</comment>
<proteinExistence type="predicted"/>
<dbReference type="PROSITE" id="PS50404">
    <property type="entry name" value="GST_NTER"/>
    <property type="match status" value="1"/>
</dbReference>
<evidence type="ECO:0000259" key="1">
    <source>
        <dbReference type="PROSITE" id="PS50404"/>
    </source>
</evidence>
<dbReference type="SUPFAM" id="SSF47616">
    <property type="entry name" value="GST C-terminal domain-like"/>
    <property type="match status" value="1"/>
</dbReference>
<dbReference type="PANTHER" id="PTHR44051">
    <property type="entry name" value="GLUTATHIONE S-TRANSFERASE-RELATED"/>
    <property type="match status" value="1"/>
</dbReference>
<dbReference type="EMBL" id="JAIMJA010000019">
    <property type="protein sequence ID" value="MCE2596437.1"/>
    <property type="molecule type" value="Genomic_DNA"/>
</dbReference>
<dbReference type="Pfam" id="PF00043">
    <property type="entry name" value="GST_C"/>
    <property type="match status" value="1"/>
</dbReference>
<dbReference type="PANTHER" id="PTHR44051:SF2">
    <property type="entry name" value="HYPOTHETICAL GLUTATHIONE S-TRANSFERASE LIKE PROTEIN"/>
    <property type="match status" value="1"/>
</dbReference>
<evidence type="ECO:0000259" key="2">
    <source>
        <dbReference type="PROSITE" id="PS50405"/>
    </source>
</evidence>
<dbReference type="Gene3D" id="3.40.30.10">
    <property type="entry name" value="Glutaredoxin"/>
    <property type="match status" value="1"/>
</dbReference>
<dbReference type="SFLD" id="SFLDG00358">
    <property type="entry name" value="Main_(cytGST)"/>
    <property type="match status" value="1"/>
</dbReference>